<feature type="compositionally biased region" description="Pro residues" evidence="3">
    <location>
        <begin position="536"/>
        <end position="583"/>
    </location>
</feature>
<dbReference type="AlphaFoldDB" id="A0A6J1S801"/>
<accession>A0A6J1S801</accession>
<feature type="compositionally biased region" description="Basic and acidic residues" evidence="3">
    <location>
        <begin position="188"/>
        <end position="201"/>
    </location>
</feature>
<dbReference type="GO" id="GO:0016477">
    <property type="term" value="P:cell migration"/>
    <property type="evidence" value="ECO:0007669"/>
    <property type="project" value="TreeGrafter"/>
</dbReference>
<dbReference type="InterPro" id="IPR014767">
    <property type="entry name" value="DAD_dom"/>
</dbReference>
<feature type="compositionally biased region" description="Polar residues" evidence="3">
    <location>
        <begin position="204"/>
        <end position="219"/>
    </location>
</feature>
<feature type="domain" description="GBD/FH3" evidence="5">
    <location>
        <begin position="33"/>
        <end position="495"/>
    </location>
</feature>
<dbReference type="PANTHER" id="PTHR45857:SF4">
    <property type="entry name" value="FORMIN-LIKE PROTEIN"/>
    <property type="match status" value="1"/>
</dbReference>
<sequence length="1095" mass="123939">MGGSQCSKNEAPPCVELDAAKNTSIRASMRTKLPMPDSSELERKFTKVLASMDLPPDKAKLLKQYDDEKKWDIICDQERVQAKDPPGHYLTKLRTYLDPKASRSSRACLDHTSSLLVLFCRPRSCSAPCQKRKMVGDATSTQVLRDLEISLRTNHIEWVREFLDDQNQGLDSLIDYLSFRLVMMRHEQRQTESRANSEERINSPAGSTLSSSNGPNTHNGHLRPALDILDSPAMKRRSRHMAKLRMGDAKDDIHVCIMCLRAIMNNKYGFNMVIQHREAINCIALSLMHKSLRTKALVLELLAAICLVKGGHEIILSAFDNFKEVCHETRRFQTLMDYFINYEVFHIEFMVACMQFVNIVVHSVEDMNFRVHLQYEFTKLGFDEYLEKLRHTESEELQVQISAYLDNVFDVAALMEDSETKTAALEKVAELEDELGHAHDRLAASERECLCKLASLESELVQLRSERDELSTELQTLRRTAQQHQQDAHNRQSVLENKIQELETLTRTLPRPDSSSSGVSMGSSNSFSSFSSSSSPPVPPAPPAPAPPPPPPPPPCPPPPPLPQTSNSPPPPAPPVPIPPPPGLMAAPDGAMTIKRKVQTKYKLPTLNWVALKPNQVRGTVFNELDDDKLHSLIDFTDFEERFKLGVGPAVAAGDKSETDGLTAFPSKRFKKPENVSLLEHTRLRNIAISRRRMDMSVDKVITAVNCLDLKTLPLESVEILQRMCPTEQETKAYREYVAEKKDINMLTEEDKFLLQLSRVERLTTKLTIMSYVGNFFDNVHLITPQVHAIISAASMVKNSTKLKRVLEVILAFGNYLNSGKRGPAYGFKLQSLDCLLDTKSADRRQSLLHYIAQTVRSKFPDLLNFESELLYIDKAATVSLENVLTDLAELEKGMEVVRREAEQRGNNPSAVSNAANNGASLVLRDFLGNAEEKLRRLKTDVKNAQETFRDCVELFGESPRSTDANAFFPLFVRFARSFKMADQENEQRLRLEQAALASKQHMDQNTGPTNQEVLRRNKLNQKKQQDAVINELKHKTRAVQEKKLLQQDEVYNGALEDILLGLKSEPYRRADAVRRSQRRHIDSNRLSRNMEMDF</sequence>
<feature type="compositionally biased region" description="Low complexity" evidence="3">
    <location>
        <begin position="511"/>
        <end position="535"/>
    </location>
</feature>
<dbReference type="InterPro" id="IPR011989">
    <property type="entry name" value="ARM-like"/>
</dbReference>
<dbReference type="GO" id="GO:0031267">
    <property type="term" value="F:small GTPase binding"/>
    <property type="evidence" value="ECO:0007669"/>
    <property type="project" value="InterPro"/>
</dbReference>
<feature type="domain" description="FH2" evidence="6">
    <location>
        <begin position="594"/>
        <end position="1005"/>
    </location>
</feature>
<dbReference type="GO" id="GO:0030866">
    <property type="term" value="P:cortical actin cytoskeleton organization"/>
    <property type="evidence" value="ECO:0007669"/>
    <property type="project" value="TreeGrafter"/>
</dbReference>
<dbReference type="Gene3D" id="1.25.10.10">
    <property type="entry name" value="Leucine-rich Repeat Variant"/>
    <property type="match status" value="2"/>
</dbReference>
<organism evidence="7 8">
    <name type="scientific">Frankliniella occidentalis</name>
    <name type="common">Western flower thrips</name>
    <name type="synonym">Euthrips occidentalis</name>
    <dbReference type="NCBI Taxonomy" id="133901"/>
    <lineage>
        <taxon>Eukaryota</taxon>
        <taxon>Metazoa</taxon>
        <taxon>Ecdysozoa</taxon>
        <taxon>Arthropoda</taxon>
        <taxon>Hexapoda</taxon>
        <taxon>Insecta</taxon>
        <taxon>Pterygota</taxon>
        <taxon>Neoptera</taxon>
        <taxon>Paraneoptera</taxon>
        <taxon>Thysanoptera</taxon>
        <taxon>Terebrantia</taxon>
        <taxon>Thripoidea</taxon>
        <taxon>Thripidae</taxon>
        <taxon>Frankliniella</taxon>
    </lineage>
</organism>
<evidence type="ECO:0000313" key="7">
    <source>
        <dbReference type="Proteomes" id="UP000504606"/>
    </source>
</evidence>
<evidence type="ECO:0000256" key="1">
    <source>
        <dbReference type="ARBA" id="ARBA00023449"/>
    </source>
</evidence>
<dbReference type="InterPro" id="IPR010472">
    <property type="entry name" value="FH3_dom"/>
</dbReference>
<dbReference type="Proteomes" id="UP000504606">
    <property type="component" value="Unplaced"/>
</dbReference>
<dbReference type="KEGG" id="foc:113205396"/>
<dbReference type="Pfam" id="PF06371">
    <property type="entry name" value="Drf_GBD"/>
    <property type="match status" value="2"/>
</dbReference>
<evidence type="ECO:0000259" key="6">
    <source>
        <dbReference type="PROSITE" id="PS51444"/>
    </source>
</evidence>
<feature type="region of interest" description="Disordered" evidence="3">
    <location>
        <begin position="188"/>
        <end position="224"/>
    </location>
</feature>
<evidence type="ECO:0000313" key="8">
    <source>
        <dbReference type="RefSeq" id="XP_026276783.1"/>
    </source>
</evidence>
<protein>
    <submittedName>
        <fullName evidence="8">Formin-like protein isoform X1</fullName>
    </submittedName>
</protein>
<dbReference type="OrthoDB" id="1668162at2759"/>
<keyword evidence="2" id="KW-0175">Coiled coil</keyword>
<dbReference type="CTD" id="103936"/>
<keyword evidence="7" id="KW-1185">Reference proteome</keyword>
<feature type="coiled-coil region" evidence="2">
    <location>
        <begin position="414"/>
        <end position="505"/>
    </location>
</feature>
<dbReference type="GeneID" id="113205396"/>
<name>A0A6J1S801_FRAOC</name>
<dbReference type="InterPro" id="IPR042201">
    <property type="entry name" value="FH2_Formin_sf"/>
</dbReference>
<dbReference type="GO" id="GO:0005829">
    <property type="term" value="C:cytosol"/>
    <property type="evidence" value="ECO:0007669"/>
    <property type="project" value="TreeGrafter"/>
</dbReference>
<dbReference type="PROSITE" id="PS51444">
    <property type="entry name" value="FH2"/>
    <property type="match status" value="1"/>
</dbReference>
<dbReference type="InterPro" id="IPR016024">
    <property type="entry name" value="ARM-type_fold"/>
</dbReference>
<dbReference type="SMART" id="SM01140">
    <property type="entry name" value="Drf_GBD"/>
    <property type="match status" value="1"/>
</dbReference>
<dbReference type="Pfam" id="PF06367">
    <property type="entry name" value="Drf_FH3"/>
    <property type="match status" value="1"/>
</dbReference>
<reference evidence="8" key="1">
    <citation type="submission" date="2025-08" db="UniProtKB">
        <authorList>
            <consortium name="RefSeq"/>
        </authorList>
    </citation>
    <scope>IDENTIFICATION</scope>
    <source>
        <tissue evidence="8">Whole organism</tissue>
    </source>
</reference>
<comment type="similarity">
    <text evidence="1">Belongs to the formin homology family.</text>
</comment>
<feature type="region of interest" description="Disordered" evidence="3">
    <location>
        <begin position="506"/>
        <end position="588"/>
    </location>
</feature>
<dbReference type="RefSeq" id="XP_026276783.1">
    <property type="nucleotide sequence ID" value="XM_026420998.2"/>
</dbReference>
<dbReference type="Pfam" id="PF02181">
    <property type="entry name" value="FH2"/>
    <property type="match status" value="1"/>
</dbReference>
<dbReference type="PROSITE" id="PS51232">
    <property type="entry name" value="GBD_FH3"/>
    <property type="match status" value="1"/>
</dbReference>
<evidence type="ECO:0000256" key="3">
    <source>
        <dbReference type="SAM" id="MobiDB-lite"/>
    </source>
</evidence>
<dbReference type="SUPFAM" id="SSF101447">
    <property type="entry name" value="Formin homology 2 domain (FH2 domain)"/>
    <property type="match status" value="1"/>
</dbReference>
<dbReference type="InterPro" id="IPR014768">
    <property type="entry name" value="GBD/FH3_dom"/>
</dbReference>
<proteinExistence type="inferred from homology"/>
<dbReference type="PROSITE" id="PS51231">
    <property type="entry name" value="DAD"/>
    <property type="match status" value="1"/>
</dbReference>
<dbReference type="Gene3D" id="1.20.58.2220">
    <property type="entry name" value="Formin, FH2 domain"/>
    <property type="match status" value="1"/>
</dbReference>
<dbReference type="PANTHER" id="PTHR45857">
    <property type="entry name" value="FORMIN-LIKE PROTEIN"/>
    <property type="match status" value="1"/>
</dbReference>
<dbReference type="SUPFAM" id="SSF48371">
    <property type="entry name" value="ARM repeat"/>
    <property type="match status" value="1"/>
</dbReference>
<dbReference type="GO" id="GO:0051015">
    <property type="term" value="F:actin filament binding"/>
    <property type="evidence" value="ECO:0007669"/>
    <property type="project" value="TreeGrafter"/>
</dbReference>
<dbReference type="SMART" id="SM00498">
    <property type="entry name" value="FH2"/>
    <property type="match status" value="1"/>
</dbReference>
<dbReference type="InterPro" id="IPR043592">
    <property type="entry name" value="FMNL_animal"/>
</dbReference>
<dbReference type="SMART" id="SM01139">
    <property type="entry name" value="Drf_FH3"/>
    <property type="match status" value="1"/>
</dbReference>
<evidence type="ECO:0000256" key="2">
    <source>
        <dbReference type="SAM" id="Coils"/>
    </source>
</evidence>
<evidence type="ECO:0000259" key="4">
    <source>
        <dbReference type="PROSITE" id="PS51231"/>
    </source>
</evidence>
<feature type="domain" description="DAD" evidence="4">
    <location>
        <begin position="1049"/>
        <end position="1082"/>
    </location>
</feature>
<dbReference type="GO" id="GO:0008360">
    <property type="term" value="P:regulation of cell shape"/>
    <property type="evidence" value="ECO:0007669"/>
    <property type="project" value="TreeGrafter"/>
</dbReference>
<dbReference type="InterPro" id="IPR010473">
    <property type="entry name" value="GTPase-bd"/>
</dbReference>
<evidence type="ECO:0000259" key="5">
    <source>
        <dbReference type="PROSITE" id="PS51232"/>
    </source>
</evidence>
<gene>
    <name evidence="8" type="primary">LOC113205396</name>
</gene>
<dbReference type="InterPro" id="IPR015425">
    <property type="entry name" value="FH2_Formin"/>
</dbReference>